<feature type="region of interest" description="Disordered" evidence="1">
    <location>
        <begin position="31"/>
        <end position="74"/>
    </location>
</feature>
<sequence length="74" mass="8200">MLSREINIQIEGKTEADVEKAVKEVFRLIRGGDMSGGDGTPKYSYNFDVQDSGEEEMGDDDEDEEEGYGDEDSA</sequence>
<dbReference type="RefSeq" id="WP_066335462.1">
    <property type="nucleotide sequence ID" value="NZ_JAXOJX010000045.1"/>
</dbReference>
<dbReference type="EMBL" id="JAXOJX010000045">
    <property type="protein sequence ID" value="MDZ5459502.1"/>
    <property type="molecule type" value="Genomic_DNA"/>
</dbReference>
<organism evidence="2 3">
    <name type="scientific">Azohydromonas lata</name>
    <dbReference type="NCBI Taxonomy" id="45677"/>
    <lineage>
        <taxon>Bacteria</taxon>
        <taxon>Pseudomonadati</taxon>
        <taxon>Pseudomonadota</taxon>
        <taxon>Betaproteobacteria</taxon>
        <taxon>Burkholderiales</taxon>
        <taxon>Sphaerotilaceae</taxon>
        <taxon>Azohydromonas</taxon>
    </lineage>
</organism>
<evidence type="ECO:0000256" key="1">
    <source>
        <dbReference type="SAM" id="MobiDB-lite"/>
    </source>
</evidence>
<protein>
    <submittedName>
        <fullName evidence="2">Uncharacterized protein</fullName>
    </submittedName>
</protein>
<proteinExistence type="predicted"/>
<keyword evidence="3" id="KW-1185">Reference proteome</keyword>
<name>A0ABU5IKT3_9BURK</name>
<feature type="compositionally biased region" description="Acidic residues" evidence="1">
    <location>
        <begin position="51"/>
        <end position="74"/>
    </location>
</feature>
<comment type="caution">
    <text evidence="2">The sequence shown here is derived from an EMBL/GenBank/DDBJ whole genome shotgun (WGS) entry which is preliminary data.</text>
</comment>
<accession>A0ABU5IKT3</accession>
<gene>
    <name evidence="2" type="ORF">SM757_23260</name>
</gene>
<evidence type="ECO:0000313" key="2">
    <source>
        <dbReference type="EMBL" id="MDZ5459502.1"/>
    </source>
</evidence>
<reference evidence="2 3" key="1">
    <citation type="submission" date="2023-11" db="EMBL/GenBank/DDBJ databases">
        <title>Draft genome of Azohydromonas lata strain H1 (DSM1123), a polyhydroxyalkanoate producer.</title>
        <authorList>
            <person name="Traversa D."/>
            <person name="D'Addabbo P."/>
            <person name="Pazzani C."/>
            <person name="Manzari C."/>
            <person name="Chiara M."/>
            <person name="Scrascia M."/>
        </authorList>
    </citation>
    <scope>NUCLEOTIDE SEQUENCE [LARGE SCALE GENOMIC DNA]</scope>
    <source>
        <strain evidence="2 3">H1</strain>
    </source>
</reference>
<evidence type="ECO:0000313" key="3">
    <source>
        <dbReference type="Proteomes" id="UP001293718"/>
    </source>
</evidence>
<dbReference type="Proteomes" id="UP001293718">
    <property type="component" value="Unassembled WGS sequence"/>
</dbReference>